<evidence type="ECO:0000256" key="1">
    <source>
        <dbReference type="ARBA" id="ARBA00010875"/>
    </source>
</evidence>
<reference evidence="10" key="2">
    <citation type="submission" date="2021-09" db="EMBL/GenBank/DDBJ databases">
        <authorList>
            <person name="Gilroy R."/>
        </authorList>
    </citation>
    <scope>NUCLEOTIDE SEQUENCE</scope>
    <source>
        <strain evidence="10">ChiHjej13B12-9602</strain>
    </source>
</reference>
<name>A0A921IUQ7_9ACTN</name>
<organism evidence="10 11">
    <name type="scientific">Enorma phocaeensis</name>
    <dbReference type="NCBI Taxonomy" id="1871019"/>
    <lineage>
        <taxon>Bacteria</taxon>
        <taxon>Bacillati</taxon>
        <taxon>Actinomycetota</taxon>
        <taxon>Coriobacteriia</taxon>
        <taxon>Coriobacteriales</taxon>
        <taxon>Coriobacteriaceae</taxon>
        <taxon>Enorma</taxon>
    </lineage>
</organism>
<dbReference type="HAMAP" id="MF_00009">
    <property type="entry name" value="Endoribonucl_YbeY"/>
    <property type="match status" value="1"/>
</dbReference>
<feature type="binding site" evidence="9">
    <location>
        <position position="127"/>
    </location>
    <ligand>
        <name>Zn(2+)</name>
        <dbReference type="ChEBI" id="CHEBI:29105"/>
        <note>catalytic</note>
    </ligand>
</feature>
<dbReference type="InterPro" id="IPR020549">
    <property type="entry name" value="YbeY_CS"/>
</dbReference>
<evidence type="ECO:0000256" key="6">
    <source>
        <dbReference type="ARBA" id="ARBA00022759"/>
    </source>
</evidence>
<dbReference type="Gene3D" id="3.40.390.30">
    <property type="entry name" value="Metalloproteases ('zincins'), catalytic domain"/>
    <property type="match status" value="1"/>
</dbReference>
<dbReference type="EC" id="3.1.-.-" evidence="9"/>
<dbReference type="GO" id="GO:0006364">
    <property type="term" value="P:rRNA processing"/>
    <property type="evidence" value="ECO:0007669"/>
    <property type="project" value="UniProtKB-UniRule"/>
</dbReference>
<feature type="binding site" evidence="9">
    <location>
        <position position="117"/>
    </location>
    <ligand>
        <name>Zn(2+)</name>
        <dbReference type="ChEBI" id="CHEBI:29105"/>
        <note>catalytic</note>
    </ligand>
</feature>
<evidence type="ECO:0000256" key="3">
    <source>
        <dbReference type="ARBA" id="ARBA00022552"/>
    </source>
</evidence>
<comment type="similarity">
    <text evidence="1 9">Belongs to the endoribonuclease YbeY family.</text>
</comment>
<keyword evidence="6 9" id="KW-0255">Endonuclease</keyword>
<dbReference type="GO" id="GO:0005737">
    <property type="term" value="C:cytoplasm"/>
    <property type="evidence" value="ECO:0007669"/>
    <property type="project" value="UniProtKB-SubCell"/>
</dbReference>
<comment type="cofactor">
    <cofactor evidence="9">
        <name>Zn(2+)</name>
        <dbReference type="ChEBI" id="CHEBI:29105"/>
    </cofactor>
    <text evidence="9">Binds 1 zinc ion.</text>
</comment>
<evidence type="ECO:0000313" key="10">
    <source>
        <dbReference type="EMBL" id="HJG37513.1"/>
    </source>
</evidence>
<dbReference type="Pfam" id="PF02130">
    <property type="entry name" value="YbeY"/>
    <property type="match status" value="1"/>
</dbReference>
<dbReference type="GO" id="GO:0004521">
    <property type="term" value="F:RNA endonuclease activity"/>
    <property type="evidence" value="ECO:0007669"/>
    <property type="project" value="UniProtKB-UniRule"/>
</dbReference>
<reference evidence="10" key="1">
    <citation type="journal article" date="2021" name="PeerJ">
        <title>Extensive microbial diversity within the chicken gut microbiome revealed by metagenomics and culture.</title>
        <authorList>
            <person name="Gilroy R."/>
            <person name="Ravi A."/>
            <person name="Getino M."/>
            <person name="Pursley I."/>
            <person name="Horton D.L."/>
            <person name="Alikhan N.F."/>
            <person name="Baker D."/>
            <person name="Gharbi K."/>
            <person name="Hall N."/>
            <person name="Watson M."/>
            <person name="Adriaenssens E.M."/>
            <person name="Foster-Nyarko E."/>
            <person name="Jarju S."/>
            <person name="Secka A."/>
            <person name="Antonio M."/>
            <person name="Oren A."/>
            <person name="Chaudhuri R.R."/>
            <person name="La Ragione R."/>
            <person name="Hildebrand F."/>
            <person name="Pallen M.J."/>
        </authorList>
    </citation>
    <scope>NUCLEOTIDE SEQUENCE</scope>
    <source>
        <strain evidence="10">ChiHjej13B12-9602</strain>
    </source>
</reference>
<feature type="binding site" evidence="9">
    <location>
        <position position="121"/>
    </location>
    <ligand>
        <name>Zn(2+)</name>
        <dbReference type="ChEBI" id="CHEBI:29105"/>
        <note>catalytic</note>
    </ligand>
</feature>
<dbReference type="InterPro" id="IPR002036">
    <property type="entry name" value="YbeY"/>
</dbReference>
<dbReference type="SUPFAM" id="SSF55486">
    <property type="entry name" value="Metalloproteases ('zincins'), catalytic domain"/>
    <property type="match status" value="1"/>
</dbReference>
<evidence type="ECO:0000256" key="4">
    <source>
        <dbReference type="ARBA" id="ARBA00022722"/>
    </source>
</evidence>
<keyword evidence="4 9" id="KW-0540">Nuclease</keyword>
<dbReference type="GO" id="GO:0008270">
    <property type="term" value="F:zinc ion binding"/>
    <property type="evidence" value="ECO:0007669"/>
    <property type="project" value="UniProtKB-UniRule"/>
</dbReference>
<dbReference type="Proteomes" id="UP000753256">
    <property type="component" value="Unassembled WGS sequence"/>
</dbReference>
<gene>
    <name evidence="9 10" type="primary">ybeY</name>
    <name evidence="10" type="ORF">K8V70_06600</name>
</gene>
<evidence type="ECO:0000256" key="5">
    <source>
        <dbReference type="ARBA" id="ARBA00022723"/>
    </source>
</evidence>
<dbReference type="EMBL" id="DYUZ01000029">
    <property type="protein sequence ID" value="HJG37513.1"/>
    <property type="molecule type" value="Genomic_DNA"/>
</dbReference>
<evidence type="ECO:0000256" key="8">
    <source>
        <dbReference type="ARBA" id="ARBA00022833"/>
    </source>
</evidence>
<proteinExistence type="inferred from homology"/>
<dbReference type="PANTHER" id="PTHR46986">
    <property type="entry name" value="ENDORIBONUCLEASE YBEY, CHLOROPLASTIC"/>
    <property type="match status" value="1"/>
</dbReference>
<sequence length="170" mass="18498">MAVLVSFEEGVDRLLDAQEVEEICVAVLAAEGITRPVEVSVSFIGDEQMRELNATWRGIDAPTDVLSFECDAPDDPGLQPDEVVELGDIMLAPMVITRQAPGFKTTAVDECRLMLVHGMLHLLGYDHLVEDEALAMEARELEILRALASARGDDPSSVVIGPTTRHEDEG</sequence>
<keyword evidence="3 9" id="KW-0698">rRNA processing</keyword>
<evidence type="ECO:0000313" key="11">
    <source>
        <dbReference type="Proteomes" id="UP000753256"/>
    </source>
</evidence>
<protein>
    <recommendedName>
        <fullName evidence="9">Endoribonuclease YbeY</fullName>
        <ecNumber evidence="9">3.1.-.-</ecNumber>
    </recommendedName>
</protein>
<keyword evidence="9" id="KW-0963">Cytoplasm</keyword>
<dbReference type="PANTHER" id="PTHR46986:SF1">
    <property type="entry name" value="ENDORIBONUCLEASE YBEY, CHLOROPLASTIC"/>
    <property type="match status" value="1"/>
</dbReference>
<dbReference type="InterPro" id="IPR023091">
    <property type="entry name" value="MetalPrtase_cat_dom_sf_prd"/>
</dbReference>
<keyword evidence="2 9" id="KW-0690">Ribosome biogenesis</keyword>
<dbReference type="PROSITE" id="PS01306">
    <property type="entry name" value="UPF0054"/>
    <property type="match status" value="1"/>
</dbReference>
<accession>A0A921IUQ7</accession>
<dbReference type="AlphaFoldDB" id="A0A921IUQ7"/>
<keyword evidence="7 9" id="KW-0378">Hydrolase</keyword>
<comment type="caution">
    <text evidence="10">The sequence shown here is derived from an EMBL/GenBank/DDBJ whole genome shotgun (WGS) entry which is preliminary data.</text>
</comment>
<dbReference type="NCBIfam" id="TIGR00043">
    <property type="entry name" value="rRNA maturation RNase YbeY"/>
    <property type="match status" value="1"/>
</dbReference>
<evidence type="ECO:0000256" key="2">
    <source>
        <dbReference type="ARBA" id="ARBA00022517"/>
    </source>
</evidence>
<evidence type="ECO:0000256" key="9">
    <source>
        <dbReference type="HAMAP-Rule" id="MF_00009"/>
    </source>
</evidence>
<dbReference type="RefSeq" id="WP_273190361.1">
    <property type="nucleotide sequence ID" value="NZ_DYUZ01000029.1"/>
</dbReference>
<dbReference type="GO" id="GO:0004222">
    <property type="term" value="F:metalloendopeptidase activity"/>
    <property type="evidence" value="ECO:0007669"/>
    <property type="project" value="InterPro"/>
</dbReference>
<comment type="subcellular location">
    <subcellularLocation>
        <location evidence="9">Cytoplasm</location>
    </subcellularLocation>
</comment>
<keyword evidence="5 9" id="KW-0479">Metal-binding</keyword>
<evidence type="ECO:0000256" key="7">
    <source>
        <dbReference type="ARBA" id="ARBA00022801"/>
    </source>
</evidence>
<keyword evidence="8 9" id="KW-0862">Zinc</keyword>
<comment type="function">
    <text evidence="9">Single strand-specific metallo-endoribonuclease involved in late-stage 70S ribosome quality control and in maturation of the 3' terminus of the 16S rRNA.</text>
</comment>